<dbReference type="PROSITE" id="PS51186">
    <property type="entry name" value="GNAT"/>
    <property type="match status" value="1"/>
</dbReference>
<dbReference type="InterPro" id="IPR000182">
    <property type="entry name" value="GNAT_dom"/>
</dbReference>
<protein>
    <recommendedName>
        <fullName evidence="2">N-acetyltransferase domain-containing protein</fullName>
    </recommendedName>
</protein>
<feature type="domain" description="N-acetyltransferase" evidence="2">
    <location>
        <begin position="4"/>
        <end position="147"/>
    </location>
</feature>
<evidence type="ECO:0000259" key="2">
    <source>
        <dbReference type="PROSITE" id="PS51186"/>
    </source>
</evidence>
<keyword evidence="1" id="KW-0808">Transferase</keyword>
<proteinExistence type="predicted"/>
<dbReference type="InterPro" id="IPR050769">
    <property type="entry name" value="NAT_camello-type"/>
</dbReference>
<dbReference type="SUPFAM" id="SSF55729">
    <property type="entry name" value="Acyl-CoA N-acyltransferases (Nat)"/>
    <property type="match status" value="1"/>
</dbReference>
<dbReference type="EMBL" id="BAABUJ010000016">
    <property type="protein sequence ID" value="GAA5800495.1"/>
    <property type="molecule type" value="Genomic_DNA"/>
</dbReference>
<comment type="caution">
    <text evidence="3">The sequence shown here is derived from an EMBL/GenBank/DDBJ whole genome shotgun (WGS) entry which is preliminary data.</text>
</comment>
<dbReference type="InterPro" id="IPR016181">
    <property type="entry name" value="Acyl_CoA_acyltransferase"/>
</dbReference>
<sequence>MSDITIDHLKYPEGIHRAHAVRYEVFVVEQGYSFKIEQDNQDNICQHWVATYKSKDVGNIRLWPKPNGVAKLGRLGVLSSARGLYIGQKLVLEFIEYCKQNKFNAIVLHSQYPKRGFYEKLGFVVEEGDEIFEEAGTPHVRMWMRNL</sequence>
<dbReference type="CDD" id="cd04301">
    <property type="entry name" value="NAT_SF"/>
    <property type="match status" value="1"/>
</dbReference>
<evidence type="ECO:0000313" key="4">
    <source>
        <dbReference type="Proteomes" id="UP001476247"/>
    </source>
</evidence>
<evidence type="ECO:0000256" key="1">
    <source>
        <dbReference type="ARBA" id="ARBA00022679"/>
    </source>
</evidence>
<reference evidence="3 4" key="1">
    <citation type="submission" date="2024-04" db="EMBL/GenBank/DDBJ databases">
        <title>genome sequences of Mucor flavus KT1a and Helicostylum pulchrum KT1b strains isolation_sourced from the surface of a dry-aged beef.</title>
        <authorList>
            <person name="Toyotome T."/>
            <person name="Hosono M."/>
            <person name="Torimaru M."/>
            <person name="Fukuda K."/>
            <person name="Mikami N."/>
        </authorList>
    </citation>
    <scope>NUCLEOTIDE SEQUENCE [LARGE SCALE GENOMIC DNA]</scope>
    <source>
        <strain evidence="3 4">KT1b</strain>
    </source>
</reference>
<accession>A0ABP9Y1Q6</accession>
<keyword evidence="4" id="KW-1185">Reference proteome</keyword>
<dbReference type="Gene3D" id="3.40.630.30">
    <property type="match status" value="1"/>
</dbReference>
<dbReference type="Proteomes" id="UP001476247">
    <property type="component" value="Unassembled WGS sequence"/>
</dbReference>
<name>A0ABP9Y1Q6_9FUNG</name>
<organism evidence="3 4">
    <name type="scientific">Helicostylum pulchrum</name>
    <dbReference type="NCBI Taxonomy" id="562976"/>
    <lineage>
        <taxon>Eukaryota</taxon>
        <taxon>Fungi</taxon>
        <taxon>Fungi incertae sedis</taxon>
        <taxon>Mucoromycota</taxon>
        <taxon>Mucoromycotina</taxon>
        <taxon>Mucoromycetes</taxon>
        <taxon>Mucorales</taxon>
        <taxon>Mucorineae</taxon>
        <taxon>Mucoraceae</taxon>
        <taxon>Helicostylum</taxon>
    </lineage>
</organism>
<dbReference type="PANTHER" id="PTHR13947">
    <property type="entry name" value="GNAT FAMILY N-ACETYLTRANSFERASE"/>
    <property type="match status" value="1"/>
</dbReference>
<evidence type="ECO:0000313" key="3">
    <source>
        <dbReference type="EMBL" id="GAA5800495.1"/>
    </source>
</evidence>
<dbReference type="PANTHER" id="PTHR13947:SF37">
    <property type="entry name" value="LD18367P"/>
    <property type="match status" value="1"/>
</dbReference>
<gene>
    <name evidence="3" type="ORF">HPULCUR_005926</name>
</gene>
<dbReference type="Pfam" id="PF13673">
    <property type="entry name" value="Acetyltransf_10"/>
    <property type="match status" value="1"/>
</dbReference>